<accession>C4Z664</accession>
<evidence type="ECO:0000256" key="5">
    <source>
        <dbReference type="ARBA" id="ARBA00023136"/>
    </source>
</evidence>
<evidence type="ECO:0000256" key="1">
    <source>
        <dbReference type="ARBA" id="ARBA00004651"/>
    </source>
</evidence>
<dbReference type="EMBL" id="CP001106">
    <property type="protein sequence ID" value="ACR73456.1"/>
    <property type="molecule type" value="Genomic_DNA"/>
</dbReference>
<feature type="transmembrane region" description="Helical" evidence="6">
    <location>
        <begin position="293"/>
        <end position="318"/>
    </location>
</feature>
<dbReference type="PANTHER" id="PTHR30250:SF11">
    <property type="entry name" value="O-ANTIGEN TRANSPORTER-RELATED"/>
    <property type="match status" value="1"/>
</dbReference>
<feature type="transmembrane region" description="Helical" evidence="6">
    <location>
        <begin position="440"/>
        <end position="462"/>
    </location>
</feature>
<keyword evidence="3 6" id="KW-0812">Transmembrane</keyword>
<dbReference type="KEGG" id="eel:EUBELI_20311"/>
<evidence type="ECO:0000313" key="8">
    <source>
        <dbReference type="Proteomes" id="UP000001476"/>
    </source>
</evidence>
<feature type="transmembrane region" description="Helical" evidence="6">
    <location>
        <begin position="87"/>
        <end position="109"/>
    </location>
</feature>
<feature type="transmembrane region" description="Helical" evidence="6">
    <location>
        <begin position="54"/>
        <end position="75"/>
    </location>
</feature>
<evidence type="ECO:0000256" key="6">
    <source>
        <dbReference type="SAM" id="Phobius"/>
    </source>
</evidence>
<keyword evidence="4 6" id="KW-1133">Transmembrane helix</keyword>
<dbReference type="Proteomes" id="UP000001476">
    <property type="component" value="Plasmid pEubeli2"/>
</dbReference>
<keyword evidence="5 6" id="KW-0472">Membrane</keyword>
<keyword evidence="2" id="KW-1003">Cell membrane</keyword>
<dbReference type="GeneID" id="41357044"/>
<feature type="transmembrane region" description="Helical" evidence="6">
    <location>
        <begin position="175"/>
        <end position="193"/>
    </location>
</feature>
<comment type="subcellular location">
    <subcellularLocation>
        <location evidence="1">Cell membrane</location>
        <topology evidence="1">Multi-pass membrane protein</topology>
    </subcellularLocation>
</comment>
<reference evidence="7 8" key="1">
    <citation type="journal article" date="2009" name="Proc. Natl. Acad. Sci. U.S.A.">
        <title>Characterizing a model human gut microbiota composed of members of its two dominant bacterial phyla.</title>
        <authorList>
            <person name="Mahowald M.A."/>
            <person name="Rey F.E."/>
            <person name="Seedorf H."/>
            <person name="Turnbaugh P.J."/>
            <person name="Fulton R.S."/>
            <person name="Wollam A."/>
            <person name="Shah N."/>
            <person name="Wang C."/>
            <person name="Magrini V."/>
            <person name="Wilson R.K."/>
            <person name="Cantarel B.L."/>
            <person name="Coutinho P.M."/>
            <person name="Henrissat B."/>
            <person name="Crock L.W."/>
            <person name="Russell A."/>
            <person name="Verberkmoes N.C."/>
            <person name="Hettich R.L."/>
            <person name="Gordon J.I."/>
        </authorList>
    </citation>
    <scope>NUCLEOTIDE SEQUENCE [LARGE SCALE GENOMIC DNA]</scope>
    <source>
        <strain evidence="8">ATCC 27750 / DSM 3376 / VPI C15-48 / C15-B4</strain>
        <plasmid evidence="7">unnamed</plasmid>
    </source>
</reference>
<protein>
    <submittedName>
        <fullName evidence="7">Uncharacterized protein</fullName>
    </submittedName>
</protein>
<dbReference type="GO" id="GO:0005886">
    <property type="term" value="C:plasma membrane"/>
    <property type="evidence" value="ECO:0007669"/>
    <property type="project" value="UniProtKB-SubCell"/>
</dbReference>
<dbReference type="eggNOG" id="COG2244">
    <property type="taxonomic scope" value="Bacteria"/>
</dbReference>
<dbReference type="InterPro" id="IPR002797">
    <property type="entry name" value="Polysacc_synth"/>
</dbReference>
<dbReference type="AlphaFoldDB" id="C4Z664"/>
<gene>
    <name evidence="7" type="ordered locus">EUBELI_20311</name>
</gene>
<evidence type="ECO:0000256" key="2">
    <source>
        <dbReference type="ARBA" id="ARBA00022475"/>
    </source>
</evidence>
<dbReference type="InterPro" id="IPR050833">
    <property type="entry name" value="Poly_Biosynth_Transport"/>
</dbReference>
<feature type="transmembrane region" description="Helical" evidence="6">
    <location>
        <begin position="330"/>
        <end position="352"/>
    </location>
</feature>
<keyword evidence="8" id="KW-1185">Reference proteome</keyword>
<dbReference type="RefSeq" id="WP_012740584.1">
    <property type="nucleotide sequence ID" value="NC_012780.1"/>
</dbReference>
<organism evidence="7 8">
    <name type="scientific">Lachnospira eligens (strain ATCC 27750 / DSM 3376 / VPI C15-48 / C15-B4)</name>
    <name type="common">Eubacterium eligens</name>
    <dbReference type="NCBI Taxonomy" id="515620"/>
    <lineage>
        <taxon>Bacteria</taxon>
        <taxon>Bacillati</taxon>
        <taxon>Bacillota</taxon>
        <taxon>Clostridia</taxon>
        <taxon>Lachnospirales</taxon>
        <taxon>Lachnospiraceae</taxon>
        <taxon>Lachnospira</taxon>
    </lineage>
</organism>
<sequence>MYEKKMIRTKELGKNTLIITIGRISTQFITFLLLPLYTALLSTEEYGSVDLVTTIVQLLVPIVSIMIDQGVFRYLLTCQKESQKKSIISNAFFILFFLNLCFLLLYIFLIPVNKLQYKVWILLILTITTFSNLFLQISRGLKKTIEYTVGSFICSFITIILNVLCIAFIKMGAVGMLISTFIGNLFCCLFIFVKLRIYRYISIFSISKIVIIEEIKYSMPLVPNQLSIWVMNSSDRLVVAYYVGAAANGVLAVSHKFPTVFMTLFNIFLLAWHETGAVHYFDEDRDSFFTKTIEQIITIFSTICVGMIVVLPIIFDWFINKSFSEAYYNIPIYLIASLFNVIVGLLGVVYVATKKTFEIAKTTMISAAINIIVNIVLIPYIGLYAASLSTFVGYLVAMIYRIIDTRKYLCIKYNIKKYLILLLGIITSTIIYYINKKIITILFIPFYAIYAIWLNRDFICLIKNCLIKRKEKYE</sequence>
<feature type="transmembrane region" description="Helical" evidence="6">
    <location>
        <begin position="147"/>
        <end position="169"/>
    </location>
</feature>
<dbReference type="HOGENOM" id="CLU_022017_7_4_9"/>
<feature type="transmembrane region" description="Helical" evidence="6">
    <location>
        <begin position="415"/>
        <end position="434"/>
    </location>
</feature>
<geneLocation type="plasmid" evidence="8">
    <name>pEubeli2</name>
</geneLocation>
<evidence type="ECO:0000256" key="4">
    <source>
        <dbReference type="ARBA" id="ARBA00022989"/>
    </source>
</evidence>
<name>C4Z664_LACE2</name>
<feature type="transmembrane region" description="Helical" evidence="6">
    <location>
        <begin position="115"/>
        <end position="135"/>
    </location>
</feature>
<feature type="transmembrane region" description="Helical" evidence="6">
    <location>
        <begin position="12"/>
        <end position="34"/>
    </location>
</feature>
<dbReference type="Pfam" id="PF01943">
    <property type="entry name" value="Polysacc_synt"/>
    <property type="match status" value="1"/>
</dbReference>
<keyword evidence="7" id="KW-0614">Plasmid</keyword>
<evidence type="ECO:0000313" key="7">
    <source>
        <dbReference type="EMBL" id="ACR73456.1"/>
    </source>
</evidence>
<proteinExistence type="predicted"/>
<feature type="transmembrane region" description="Helical" evidence="6">
    <location>
        <begin position="237"/>
        <end position="254"/>
    </location>
</feature>
<dbReference type="PANTHER" id="PTHR30250">
    <property type="entry name" value="PST FAMILY PREDICTED COLANIC ACID TRANSPORTER"/>
    <property type="match status" value="1"/>
</dbReference>
<evidence type="ECO:0000256" key="3">
    <source>
        <dbReference type="ARBA" id="ARBA00022692"/>
    </source>
</evidence>
<feature type="transmembrane region" description="Helical" evidence="6">
    <location>
        <begin position="260"/>
        <end position="281"/>
    </location>
</feature>
<feature type="transmembrane region" description="Helical" evidence="6">
    <location>
        <begin position="359"/>
        <end position="378"/>
    </location>
</feature>
<feature type="transmembrane region" description="Helical" evidence="6">
    <location>
        <begin position="384"/>
        <end position="403"/>
    </location>
</feature>